<keyword evidence="6" id="KW-0378">Hydrolase</keyword>
<dbReference type="PROSITE" id="PS50113">
    <property type="entry name" value="PAC"/>
    <property type="match status" value="1"/>
</dbReference>
<dbReference type="Pfam" id="PF13596">
    <property type="entry name" value="PAS_10"/>
    <property type="match status" value="1"/>
</dbReference>
<feature type="active site" evidence="6">
    <location>
        <position position="183"/>
    </location>
</feature>
<comment type="caution">
    <text evidence="12">The sequence shown here is derived from an EMBL/GenBank/DDBJ whole genome shotgun (WGS) entry which is preliminary data.</text>
</comment>
<dbReference type="InterPro" id="IPR035965">
    <property type="entry name" value="PAS-like_dom_sf"/>
</dbReference>
<dbReference type="Gene3D" id="1.10.155.10">
    <property type="entry name" value="Chemotaxis receptor methyltransferase CheR, N-terminal domain"/>
    <property type="match status" value="1"/>
</dbReference>
<keyword evidence="3" id="KW-0489">Methyltransferase</keyword>
<keyword evidence="7" id="KW-0175">Coiled coil</keyword>
<dbReference type="Gene3D" id="3.30.450.20">
    <property type="entry name" value="PAS domain"/>
    <property type="match status" value="2"/>
</dbReference>
<organism evidence="12 13">
    <name type="scientific">Methanoculleus frigidifontis</name>
    <dbReference type="NCBI Taxonomy" id="2584085"/>
    <lineage>
        <taxon>Archaea</taxon>
        <taxon>Methanobacteriati</taxon>
        <taxon>Methanobacteriota</taxon>
        <taxon>Stenosarchaea group</taxon>
        <taxon>Methanomicrobia</taxon>
        <taxon>Methanomicrobiales</taxon>
        <taxon>Methanomicrobiaceae</taxon>
        <taxon>Methanoculleus</taxon>
    </lineage>
</organism>
<dbReference type="PANTHER" id="PTHR24422">
    <property type="entry name" value="CHEMOTAXIS PROTEIN METHYLTRANSFERASE"/>
    <property type="match status" value="1"/>
</dbReference>
<dbReference type="SMART" id="SM00091">
    <property type="entry name" value="PAS"/>
    <property type="match status" value="2"/>
</dbReference>
<protein>
    <recommendedName>
        <fullName evidence="2">protein-glutamate O-methyltransferase</fullName>
        <ecNumber evidence="2">2.1.1.80</ecNumber>
    </recommendedName>
</protein>
<feature type="domain" description="PAC" evidence="9">
    <location>
        <begin position="843"/>
        <end position="896"/>
    </location>
</feature>
<sequence>MNPWYPGTTHGKSPEGGGGRAMTEKEAKLGEPDPEDGPKKAVAPEEVTAPPEERPFIITGIGASAGGLDALEVFFKHTPPDLGAGYVVVTHMDPEHKSLLPEILQRHTTMPVMQIEQGMQIRPDSVYVIPPNTDLGISGGTFSLEKPSRQRGMRLPIDHFFRWLAQDQDSKAVGILLSGMGHDGVLGLRALKERLGTVLVQDPVTAEFPSMPRSVIVSGLADHIAPADKLPKLLGEYIASYHGIREAKREGREYGKARSKILALIRSRTGEDYSMFKESLVRGRIERRMGLHRIGTIEEYMRYVQEHPREIDILAQEIPTGPNWFFRNADAWGTFRKQALPDLIRSKPDDSTLRVWVSGCATGEQAYSMAIELEEAIASLGRTDEVRYQIFATDIDRDRVVEARDGTYIANIETDVSPERLERFFTKGDNTYQVRPEIREKTVFAQHNILTHPPFLHLDILDVRSLLLYTSPDVVQKLIPLFLYALNPGGILFLGIDYAAPEPPEYFRSIDAAWKIYRRMPTPEGMDIRLELPHAFTAPPAGLQAGEPGTRRGAAEPSVAALAQEWLLEQYAPPAVIVDENGDILYFQGRTGKFLEPHPGKATLNIFAMAREGLHYPLTFALKAAAQEKRVIVREPVSIRINGDEQVIRLTVRPIRRHEGASDLLVVVFEPVQKPVPEHGQPTDNRREERPKEARHSDIEGELAETRARLQHTVEDMQASQEELKSMNEELQSTNEELKSTNEELTSSKEELQSLNEELLTVNAEHQKKIEELSQTNDDMRNLLQSTEIAMLFLDEDLRVRRFTEPVTRIVSLRAGDVGRPITDLMIDIENADLVQDAREVLDTLQMRTKQVRTRDGRWYEMRIVPYRTRENRIEGVVVTFVDITSIKDLEASLRYTRTYAENIIATVREPLVVLDADLRIVSANRSFYTMFRVAPEETEGHLLYDIGNRQWDIPDLRRLLEEILPGQTELEDYEVEHDFPEIGRRTMQLNARQIRSDAGPDLILLAVEDVSERQKPQDAG</sequence>
<evidence type="ECO:0000256" key="7">
    <source>
        <dbReference type="SAM" id="Coils"/>
    </source>
</evidence>
<dbReference type="SUPFAM" id="SSF52738">
    <property type="entry name" value="Methylesterase CheB, C-terminal domain"/>
    <property type="match status" value="1"/>
</dbReference>
<feature type="region of interest" description="Disordered" evidence="8">
    <location>
        <begin position="1"/>
        <end position="53"/>
    </location>
</feature>
<dbReference type="InterPro" id="IPR029063">
    <property type="entry name" value="SAM-dependent_MTases_sf"/>
</dbReference>
<dbReference type="EMBL" id="VCYH01000002">
    <property type="protein sequence ID" value="MDN7024081.1"/>
    <property type="molecule type" value="Genomic_DNA"/>
</dbReference>
<evidence type="ECO:0000256" key="1">
    <source>
        <dbReference type="ARBA" id="ARBA00001541"/>
    </source>
</evidence>
<evidence type="ECO:0000313" key="12">
    <source>
        <dbReference type="EMBL" id="MDN7024081.1"/>
    </source>
</evidence>
<evidence type="ECO:0000259" key="9">
    <source>
        <dbReference type="PROSITE" id="PS50113"/>
    </source>
</evidence>
<evidence type="ECO:0000256" key="4">
    <source>
        <dbReference type="ARBA" id="ARBA00022679"/>
    </source>
</evidence>
<dbReference type="InterPro" id="IPR013656">
    <property type="entry name" value="PAS_4"/>
</dbReference>
<feature type="compositionally biased region" description="Basic and acidic residues" evidence="8">
    <location>
        <begin position="684"/>
        <end position="702"/>
    </location>
</feature>
<dbReference type="PROSITE" id="PS50123">
    <property type="entry name" value="CHER"/>
    <property type="match status" value="1"/>
</dbReference>
<dbReference type="InterPro" id="IPR000673">
    <property type="entry name" value="Sig_transdc_resp-reg_Me-estase"/>
</dbReference>
<dbReference type="SUPFAM" id="SSF55785">
    <property type="entry name" value="PYP-like sensor domain (PAS domain)"/>
    <property type="match status" value="2"/>
</dbReference>
<proteinExistence type="predicted"/>
<dbReference type="Gene3D" id="3.40.50.180">
    <property type="entry name" value="Methylesterase CheB, C-terminal domain"/>
    <property type="match status" value="1"/>
</dbReference>
<gene>
    <name evidence="12" type="ORF">FGU65_04110</name>
</gene>
<evidence type="ECO:0000313" key="13">
    <source>
        <dbReference type="Proteomes" id="UP001168338"/>
    </source>
</evidence>
<evidence type="ECO:0000259" key="11">
    <source>
        <dbReference type="PROSITE" id="PS50123"/>
    </source>
</evidence>
<accession>A0ABT8M824</accession>
<reference evidence="12" key="1">
    <citation type="submission" date="2019-05" db="EMBL/GenBank/DDBJ databases">
        <title>Methanoculleus sp. FWC-SCC1, a methanogenic archaeon isolated from deep marine cold seep.</title>
        <authorList>
            <person name="Chen Y.-W."/>
            <person name="Chen S.-C."/>
            <person name="Teng N.-H."/>
            <person name="Lai M.-C."/>
        </authorList>
    </citation>
    <scope>NUCLEOTIDE SEQUENCE</scope>
    <source>
        <strain evidence="12">FWC-SCC1</strain>
    </source>
</reference>
<dbReference type="Pfam" id="PF01339">
    <property type="entry name" value="CheB_methylest"/>
    <property type="match status" value="1"/>
</dbReference>
<dbReference type="InterPro" id="IPR000780">
    <property type="entry name" value="CheR_MeTrfase"/>
</dbReference>
<dbReference type="EC" id="2.1.1.80" evidence="2"/>
<keyword evidence="4" id="KW-0808">Transferase</keyword>
<dbReference type="InterPro" id="IPR036804">
    <property type="entry name" value="CheR_N_sf"/>
</dbReference>
<feature type="region of interest" description="Disordered" evidence="8">
    <location>
        <begin position="675"/>
        <end position="702"/>
    </location>
</feature>
<dbReference type="SMART" id="SM00138">
    <property type="entry name" value="MeTrc"/>
    <property type="match status" value="1"/>
</dbReference>
<dbReference type="Pfam" id="PF08448">
    <property type="entry name" value="PAS_4"/>
    <property type="match status" value="1"/>
</dbReference>
<keyword evidence="13" id="KW-1185">Reference proteome</keyword>
<evidence type="ECO:0000256" key="8">
    <source>
        <dbReference type="SAM" id="MobiDB-lite"/>
    </source>
</evidence>
<evidence type="ECO:0000256" key="3">
    <source>
        <dbReference type="ARBA" id="ARBA00022603"/>
    </source>
</evidence>
<dbReference type="InterPro" id="IPR050903">
    <property type="entry name" value="Bact_Chemotaxis_MeTrfase"/>
</dbReference>
<dbReference type="InterPro" id="IPR035909">
    <property type="entry name" value="CheB_C"/>
</dbReference>
<keyword evidence="6" id="KW-0145">Chemotaxis</keyword>
<keyword evidence="5" id="KW-0949">S-adenosyl-L-methionine</keyword>
<feature type="active site" evidence="6">
    <location>
        <position position="91"/>
    </location>
</feature>
<comment type="catalytic activity">
    <reaction evidence="1">
        <text>L-glutamyl-[protein] + S-adenosyl-L-methionine = [protein]-L-glutamate 5-O-methyl ester + S-adenosyl-L-homocysteine</text>
        <dbReference type="Rhea" id="RHEA:24452"/>
        <dbReference type="Rhea" id="RHEA-COMP:10208"/>
        <dbReference type="Rhea" id="RHEA-COMP:10311"/>
        <dbReference type="ChEBI" id="CHEBI:29973"/>
        <dbReference type="ChEBI" id="CHEBI:57856"/>
        <dbReference type="ChEBI" id="CHEBI:59789"/>
        <dbReference type="ChEBI" id="CHEBI:82795"/>
        <dbReference type="EC" id="2.1.1.80"/>
    </reaction>
</comment>
<dbReference type="InterPro" id="IPR022641">
    <property type="entry name" value="CheR_N"/>
</dbReference>
<dbReference type="Gene3D" id="3.40.50.150">
    <property type="entry name" value="Vaccinia Virus protein VP39"/>
    <property type="match status" value="1"/>
</dbReference>
<dbReference type="Pfam" id="PF03705">
    <property type="entry name" value="CheR_N"/>
    <property type="match status" value="1"/>
</dbReference>
<feature type="domain" description="CheB-type methylesterase" evidence="10">
    <location>
        <begin position="55"/>
        <end position="241"/>
    </location>
</feature>
<evidence type="ECO:0000256" key="2">
    <source>
        <dbReference type="ARBA" id="ARBA00012534"/>
    </source>
</evidence>
<evidence type="ECO:0000256" key="5">
    <source>
        <dbReference type="ARBA" id="ARBA00022691"/>
    </source>
</evidence>
<dbReference type="InterPro" id="IPR022642">
    <property type="entry name" value="CheR_C"/>
</dbReference>
<dbReference type="PROSITE" id="PS50122">
    <property type="entry name" value="CHEB"/>
    <property type="match status" value="1"/>
</dbReference>
<dbReference type="Proteomes" id="UP001168338">
    <property type="component" value="Unassembled WGS sequence"/>
</dbReference>
<dbReference type="PANTHER" id="PTHR24422:SF27">
    <property type="entry name" value="PROTEIN-GLUTAMATE O-METHYLTRANSFERASE"/>
    <property type="match status" value="1"/>
</dbReference>
<name>A0ABT8M824_9EURY</name>
<dbReference type="SUPFAM" id="SSF47757">
    <property type="entry name" value="Chemotaxis receptor methyltransferase CheR, N-terminal domain"/>
    <property type="match status" value="1"/>
</dbReference>
<dbReference type="Pfam" id="PF01739">
    <property type="entry name" value="CheR"/>
    <property type="match status" value="1"/>
</dbReference>
<feature type="coiled-coil region" evidence="7">
    <location>
        <begin position="703"/>
        <end position="790"/>
    </location>
</feature>
<dbReference type="CDD" id="cd16434">
    <property type="entry name" value="CheB-CheR_fusion"/>
    <property type="match status" value="1"/>
</dbReference>
<feature type="active site" evidence="6">
    <location>
        <position position="64"/>
    </location>
</feature>
<evidence type="ECO:0000259" key="10">
    <source>
        <dbReference type="PROSITE" id="PS50122"/>
    </source>
</evidence>
<feature type="compositionally biased region" description="Basic and acidic residues" evidence="8">
    <location>
        <begin position="22"/>
        <end position="43"/>
    </location>
</feature>
<dbReference type="SUPFAM" id="SSF53335">
    <property type="entry name" value="S-adenosyl-L-methionine-dependent methyltransferases"/>
    <property type="match status" value="1"/>
</dbReference>
<dbReference type="InterPro" id="IPR000014">
    <property type="entry name" value="PAS"/>
</dbReference>
<dbReference type="CDD" id="cd00130">
    <property type="entry name" value="PAS"/>
    <property type="match status" value="1"/>
</dbReference>
<dbReference type="NCBIfam" id="TIGR00229">
    <property type="entry name" value="sensory_box"/>
    <property type="match status" value="2"/>
</dbReference>
<evidence type="ECO:0000256" key="6">
    <source>
        <dbReference type="PROSITE-ProRule" id="PRU00050"/>
    </source>
</evidence>
<dbReference type="PRINTS" id="PR00996">
    <property type="entry name" value="CHERMTFRASE"/>
</dbReference>
<dbReference type="InterPro" id="IPR000700">
    <property type="entry name" value="PAS-assoc_C"/>
</dbReference>
<feature type="domain" description="CheR-type methyltransferase" evidence="11">
    <location>
        <begin position="260"/>
        <end position="495"/>
    </location>
</feature>